<evidence type="ECO:0000313" key="5">
    <source>
        <dbReference type="EMBL" id="MBB4640960.1"/>
    </source>
</evidence>
<accession>A0A840HTN4</accession>
<evidence type="ECO:0000313" key="6">
    <source>
        <dbReference type="Proteomes" id="UP000575068"/>
    </source>
</evidence>
<dbReference type="GO" id="GO:0016757">
    <property type="term" value="F:glycosyltransferase activity"/>
    <property type="evidence" value="ECO:0007669"/>
    <property type="project" value="UniProtKB-KW"/>
</dbReference>
<dbReference type="SUPFAM" id="SSF53448">
    <property type="entry name" value="Nucleotide-diphospho-sugar transferases"/>
    <property type="match status" value="1"/>
</dbReference>
<comment type="caution">
    <text evidence="5">The sequence shown here is derived from an EMBL/GenBank/DDBJ whole genome shotgun (WGS) entry which is preliminary data.</text>
</comment>
<feature type="transmembrane region" description="Helical" evidence="4">
    <location>
        <begin position="295"/>
        <end position="314"/>
    </location>
</feature>
<gene>
    <name evidence="5" type="ORF">HNQ99_001264</name>
</gene>
<dbReference type="AlphaFoldDB" id="A0A840HTN4"/>
<proteinExistence type="inferred from homology"/>
<name>A0A840HTN4_9SPHN</name>
<keyword evidence="3 5" id="KW-0808">Transferase</keyword>
<sequence length="385" mass="41365">MAAAWLLAMLLLVPLLWLSFEFTVAILAGQSRVASASAPPFAVLMPAHNEVLGIAAVIAAVRVQLRPFDRLVVVADNCTDDTAAVARRAGAFVATRTNPAFRGKGFALDFGRDILSDDPPEIVIILDADCVPEPGALQKLAACAYQEEAAVQGLFLLTHAEEAGALVGISTFAFRIRNHVRQRGLFGLSGAALLQGTGMAFPWALFKSAPLASANLVEDLQLGLELFLGGERVIFHEDAAFTSSASSQSATVTQRTRWEHGQIMTAAAYVPRLARTVLQRPSALALALDVAVPPLSLLGMAVISGLLGLLLFAWQSGDATPLLGLVAGCLLFFVSLLCVWARWGRASLPLGTLMKLPFYMVWKLPIYARLLVRPQRAWLRTSREP</sequence>
<keyword evidence="4" id="KW-0812">Transmembrane</keyword>
<keyword evidence="4" id="KW-0472">Membrane</keyword>
<dbReference type="PANTHER" id="PTHR43630">
    <property type="entry name" value="POLY-BETA-1,6-N-ACETYL-D-GLUCOSAMINE SYNTHASE"/>
    <property type="match status" value="1"/>
</dbReference>
<comment type="similarity">
    <text evidence="1">Belongs to the glycosyltransferase 2 family.</text>
</comment>
<keyword evidence="2" id="KW-0328">Glycosyltransferase</keyword>
<dbReference type="Pfam" id="PF13641">
    <property type="entry name" value="Glyco_tranf_2_3"/>
    <property type="match status" value="1"/>
</dbReference>
<organism evidence="5 6">
    <name type="scientific">Rhizorhapis suberifaciens</name>
    <name type="common">corky root of lettuce</name>
    <dbReference type="NCBI Taxonomy" id="13656"/>
    <lineage>
        <taxon>Bacteria</taxon>
        <taxon>Pseudomonadati</taxon>
        <taxon>Pseudomonadota</taxon>
        <taxon>Alphaproteobacteria</taxon>
        <taxon>Sphingomonadales</taxon>
        <taxon>Sphingomonadaceae</taxon>
        <taxon>Rhizorhapis</taxon>
    </lineage>
</organism>
<dbReference type="Gene3D" id="3.90.550.10">
    <property type="entry name" value="Spore Coat Polysaccharide Biosynthesis Protein SpsA, Chain A"/>
    <property type="match status" value="1"/>
</dbReference>
<reference evidence="5 6" key="1">
    <citation type="submission" date="2020-08" db="EMBL/GenBank/DDBJ databases">
        <title>Genomic Encyclopedia of Type Strains, Phase IV (KMG-IV): sequencing the most valuable type-strain genomes for metagenomic binning, comparative biology and taxonomic classification.</title>
        <authorList>
            <person name="Goeker M."/>
        </authorList>
    </citation>
    <scope>NUCLEOTIDE SEQUENCE [LARGE SCALE GENOMIC DNA]</scope>
    <source>
        <strain evidence="5 6">DSM 7465</strain>
    </source>
</reference>
<evidence type="ECO:0000256" key="1">
    <source>
        <dbReference type="ARBA" id="ARBA00006739"/>
    </source>
</evidence>
<dbReference type="CDD" id="cd06438">
    <property type="entry name" value="EpsO_like"/>
    <property type="match status" value="1"/>
</dbReference>
<feature type="transmembrane region" description="Helical" evidence="4">
    <location>
        <begin position="321"/>
        <end position="344"/>
    </location>
</feature>
<evidence type="ECO:0000256" key="2">
    <source>
        <dbReference type="ARBA" id="ARBA00022676"/>
    </source>
</evidence>
<dbReference type="EMBL" id="JACHOV010000004">
    <property type="protein sequence ID" value="MBB4640960.1"/>
    <property type="molecule type" value="Genomic_DNA"/>
</dbReference>
<dbReference type="Proteomes" id="UP000575068">
    <property type="component" value="Unassembled WGS sequence"/>
</dbReference>
<feature type="transmembrane region" description="Helical" evidence="4">
    <location>
        <begin position="185"/>
        <end position="206"/>
    </location>
</feature>
<keyword evidence="6" id="KW-1185">Reference proteome</keyword>
<protein>
    <submittedName>
        <fullName evidence="5">Cellulose synthase/poly-beta-1,6-N-acetylglucosamine synthase-like glycosyltransferase</fullName>
    </submittedName>
</protein>
<feature type="transmembrane region" description="Helical" evidence="4">
    <location>
        <begin position="46"/>
        <end position="65"/>
    </location>
</feature>
<dbReference type="InterPro" id="IPR029044">
    <property type="entry name" value="Nucleotide-diphossugar_trans"/>
</dbReference>
<evidence type="ECO:0000256" key="4">
    <source>
        <dbReference type="SAM" id="Phobius"/>
    </source>
</evidence>
<keyword evidence="4" id="KW-1133">Transmembrane helix</keyword>
<dbReference type="PANTHER" id="PTHR43630:SF1">
    <property type="entry name" value="POLY-BETA-1,6-N-ACETYL-D-GLUCOSAMINE SYNTHASE"/>
    <property type="match status" value="1"/>
</dbReference>
<dbReference type="RefSeq" id="WP_184474786.1">
    <property type="nucleotide sequence ID" value="NZ_JACHOV010000004.1"/>
</dbReference>
<evidence type="ECO:0000256" key="3">
    <source>
        <dbReference type="ARBA" id="ARBA00022679"/>
    </source>
</evidence>